<dbReference type="GeneID" id="4837860"/>
<dbReference type="PIRSF" id="PIRSF000097">
    <property type="entry name" value="AKR"/>
    <property type="match status" value="1"/>
</dbReference>
<dbReference type="AlphaFoldDB" id="A3LSD4"/>
<dbReference type="Proteomes" id="UP000002258">
    <property type="component" value="Chromosome 3"/>
</dbReference>
<keyword evidence="3 13" id="KW-0560">Oxidoreductase</keyword>
<protein>
    <recommendedName>
        <fullName evidence="7">2-dehydropantolactone reductase</fullName>
        <ecNumber evidence="6">1.1.1.358</ecNumber>
    </recommendedName>
    <alternativeName>
        <fullName evidence="7">2-dehydropantolactone reductase</fullName>
    </alternativeName>
    <alternativeName>
        <fullName evidence="8">Ketopantoyl-lactone reductase</fullName>
    </alternativeName>
</protein>
<dbReference type="SUPFAM" id="SSF51430">
    <property type="entry name" value="NAD(P)-linked oxidoreductase"/>
    <property type="match status" value="1"/>
</dbReference>
<evidence type="ECO:0000313" key="13">
    <source>
        <dbReference type="EMBL" id="ABN65881.2"/>
    </source>
</evidence>
<gene>
    <name evidence="13" type="primary">GCY2</name>
    <name evidence="13" type="ORF">PICST_31015</name>
</gene>
<dbReference type="KEGG" id="pic:PICST_31015"/>
<dbReference type="InterPro" id="IPR023210">
    <property type="entry name" value="NADP_OxRdtase_dom"/>
</dbReference>
<evidence type="ECO:0000256" key="2">
    <source>
        <dbReference type="ARBA" id="ARBA00022857"/>
    </source>
</evidence>
<evidence type="ECO:0000256" key="11">
    <source>
        <dbReference type="PIRSR" id="PIRSR000097-3"/>
    </source>
</evidence>
<evidence type="ECO:0000256" key="9">
    <source>
        <dbReference type="PIRSR" id="PIRSR000097-1"/>
    </source>
</evidence>
<dbReference type="PROSITE" id="PS00798">
    <property type="entry name" value="ALDOKETO_REDUCTASE_1"/>
    <property type="match status" value="1"/>
</dbReference>
<sequence length="309" mass="34289">MATSYKSSKVYKLNSGETIPALGLGTWQASADDVYKAVLFALKTGYRHIDSALAYGNEEPVGRAIRDSGIPRKEIFVTTKLAPIDALDPAGALDQSLKNLGLDYVDLYLMHWPVCLNKANKSHPGIPTLPNGKRDIVFDRDFTQTYADMQHLVESGKAKSIGVSNFSIKNLKKLFSSPDYKIVPTVNQVEIHPYLPQTELLEFCKKHDILLEAFSPLGSSNSPLLKDETIVKIAEKNQVSVATILISWAIWRGTVVLPKSVSDSRIESNFNVVDLSDEDGEELNNLHKVKGIKRFVSPNWDPIDVYGED</sequence>
<dbReference type="PROSITE" id="PS00062">
    <property type="entry name" value="ALDOKETO_REDUCTASE_2"/>
    <property type="match status" value="1"/>
</dbReference>
<evidence type="ECO:0000256" key="6">
    <source>
        <dbReference type="ARBA" id="ARBA00066965"/>
    </source>
</evidence>
<dbReference type="OMA" id="RTNSENC"/>
<feature type="binding site" evidence="10">
    <location>
        <position position="111"/>
    </location>
    <ligand>
        <name>substrate</name>
    </ligand>
</feature>
<dbReference type="EC" id="1.1.1.358" evidence="6"/>
<dbReference type="FunFam" id="3.20.20.100:FF:000002">
    <property type="entry name" value="2,5-diketo-D-gluconic acid reductase A"/>
    <property type="match status" value="1"/>
</dbReference>
<dbReference type="FunCoup" id="A3LSD4">
    <property type="interactions" value="505"/>
</dbReference>
<comment type="similarity">
    <text evidence="1">Belongs to the aldo/keto reductase family.</text>
</comment>
<dbReference type="GO" id="GO:0047011">
    <property type="term" value="F:2-dehydropantolactone reductase (A-specific) activity"/>
    <property type="evidence" value="ECO:0007669"/>
    <property type="project" value="UniProtKB-ARBA"/>
</dbReference>
<dbReference type="Gene3D" id="3.20.20.100">
    <property type="entry name" value="NADP-dependent oxidoreductase domain"/>
    <property type="match status" value="1"/>
</dbReference>
<name>A3LSD4_PICST</name>
<evidence type="ECO:0000313" key="14">
    <source>
        <dbReference type="Proteomes" id="UP000002258"/>
    </source>
</evidence>
<evidence type="ECO:0000256" key="4">
    <source>
        <dbReference type="ARBA" id="ARBA00050878"/>
    </source>
</evidence>
<dbReference type="InterPro" id="IPR036812">
    <property type="entry name" value="NAD(P)_OxRdtase_dom_sf"/>
</dbReference>
<accession>A3LSD4</accession>
<feature type="active site" description="Proton donor" evidence="9">
    <location>
        <position position="55"/>
    </location>
</feature>
<evidence type="ECO:0000256" key="5">
    <source>
        <dbReference type="ARBA" id="ARBA00051098"/>
    </source>
</evidence>
<proteinExistence type="inferred from homology"/>
<evidence type="ECO:0000256" key="8">
    <source>
        <dbReference type="ARBA" id="ARBA00081322"/>
    </source>
</evidence>
<dbReference type="Pfam" id="PF00248">
    <property type="entry name" value="Aldo_ket_red"/>
    <property type="match status" value="1"/>
</dbReference>
<evidence type="ECO:0000256" key="10">
    <source>
        <dbReference type="PIRSR" id="PIRSR000097-2"/>
    </source>
</evidence>
<dbReference type="STRING" id="322104.A3LSD4"/>
<dbReference type="PROSITE" id="PS00063">
    <property type="entry name" value="ALDOKETO_REDUCTASE_3"/>
    <property type="match status" value="1"/>
</dbReference>
<dbReference type="RefSeq" id="XP_001383910.2">
    <property type="nucleotide sequence ID" value="XM_001383873.1"/>
</dbReference>
<dbReference type="InterPro" id="IPR018170">
    <property type="entry name" value="Aldo/ket_reductase_CS"/>
</dbReference>
<keyword evidence="2" id="KW-0521">NADP</keyword>
<comment type="catalytic activity">
    <reaction evidence="5">
        <text>isatin + NADPH + H(+) = 3-hydroxyindolin-2-one + NADP(+)</text>
        <dbReference type="Rhea" id="RHEA:68608"/>
        <dbReference type="ChEBI" id="CHEBI:15378"/>
        <dbReference type="ChEBI" id="CHEBI:27539"/>
        <dbReference type="ChEBI" id="CHEBI:28536"/>
        <dbReference type="ChEBI" id="CHEBI:57783"/>
        <dbReference type="ChEBI" id="CHEBI:58349"/>
    </reaction>
</comment>
<dbReference type="InterPro" id="IPR020471">
    <property type="entry name" value="AKR"/>
</dbReference>
<evidence type="ECO:0000256" key="7">
    <source>
        <dbReference type="ARBA" id="ARBA00079693"/>
    </source>
</evidence>
<comment type="catalytic activity">
    <reaction evidence="4">
        <text>(R)-pantolactone + NADP(+) = 2-dehydropantolactone + NADPH + H(+)</text>
        <dbReference type="Rhea" id="RHEA:18981"/>
        <dbReference type="ChEBI" id="CHEBI:15378"/>
        <dbReference type="ChEBI" id="CHEBI:16719"/>
        <dbReference type="ChEBI" id="CHEBI:18395"/>
        <dbReference type="ChEBI" id="CHEBI:57783"/>
        <dbReference type="ChEBI" id="CHEBI:58349"/>
        <dbReference type="EC" id="1.1.1.358"/>
    </reaction>
</comment>
<dbReference type="EMBL" id="CP000497">
    <property type="protein sequence ID" value="ABN65881.2"/>
    <property type="molecule type" value="Genomic_DNA"/>
</dbReference>
<evidence type="ECO:0000256" key="1">
    <source>
        <dbReference type="ARBA" id="ARBA00007905"/>
    </source>
</evidence>
<dbReference type="PRINTS" id="PR00069">
    <property type="entry name" value="ALDKETRDTASE"/>
</dbReference>
<dbReference type="OrthoDB" id="416253at2759"/>
<dbReference type="PANTHER" id="PTHR43827:SF3">
    <property type="entry name" value="NADP-DEPENDENT OXIDOREDUCTASE DOMAIN-CONTAINING PROTEIN"/>
    <property type="match status" value="1"/>
</dbReference>
<dbReference type="InParanoid" id="A3LSD4"/>
<evidence type="ECO:0000259" key="12">
    <source>
        <dbReference type="Pfam" id="PF00248"/>
    </source>
</evidence>
<dbReference type="HOGENOM" id="CLU_023205_0_0_1"/>
<dbReference type="PANTHER" id="PTHR43827">
    <property type="entry name" value="2,5-DIKETO-D-GLUCONIC ACID REDUCTASE"/>
    <property type="match status" value="1"/>
</dbReference>
<dbReference type="eggNOG" id="KOG1577">
    <property type="taxonomic scope" value="Eukaryota"/>
</dbReference>
<organism evidence="13 14">
    <name type="scientific">Scheffersomyces stipitis (strain ATCC 58785 / CBS 6054 / NBRC 10063 / NRRL Y-11545)</name>
    <name type="common">Yeast</name>
    <name type="synonym">Pichia stipitis</name>
    <dbReference type="NCBI Taxonomy" id="322104"/>
    <lineage>
        <taxon>Eukaryota</taxon>
        <taxon>Fungi</taxon>
        <taxon>Dikarya</taxon>
        <taxon>Ascomycota</taxon>
        <taxon>Saccharomycotina</taxon>
        <taxon>Pichiomycetes</taxon>
        <taxon>Debaryomycetaceae</taxon>
        <taxon>Scheffersomyces</taxon>
    </lineage>
</organism>
<reference evidence="13 14" key="1">
    <citation type="journal article" date="2007" name="Nat. Biotechnol.">
        <title>Genome sequence of the lignocellulose-bioconverting and xylose-fermenting yeast Pichia stipitis.</title>
        <authorList>
            <person name="Jeffries T.W."/>
            <person name="Grigoriev I.V."/>
            <person name="Grimwood J."/>
            <person name="Laplaza J.M."/>
            <person name="Aerts A."/>
            <person name="Salamov A."/>
            <person name="Schmutz J."/>
            <person name="Lindquist E."/>
            <person name="Dehal P."/>
            <person name="Shapiro H."/>
            <person name="Jin Y.S."/>
            <person name="Passoth V."/>
            <person name="Richardson P.M."/>
        </authorList>
    </citation>
    <scope>NUCLEOTIDE SEQUENCE [LARGE SCALE GENOMIC DNA]</scope>
    <source>
        <strain evidence="14">ATCC 58785 / CBS 6054 / NBRC 10063 / NRRL Y-11545</strain>
    </source>
</reference>
<feature type="domain" description="NADP-dependent oxidoreductase" evidence="12">
    <location>
        <begin position="22"/>
        <end position="285"/>
    </location>
</feature>
<keyword evidence="14" id="KW-1185">Reference proteome</keyword>
<evidence type="ECO:0000256" key="3">
    <source>
        <dbReference type="ARBA" id="ARBA00023002"/>
    </source>
</evidence>
<feature type="site" description="Lowers pKa of active site Tyr" evidence="11">
    <location>
        <position position="80"/>
    </location>
</feature>
<dbReference type="GO" id="GO:0042180">
    <property type="term" value="P:ketone metabolic process"/>
    <property type="evidence" value="ECO:0007669"/>
    <property type="project" value="UniProtKB-ARBA"/>
</dbReference>